<keyword evidence="2" id="KW-1185">Reference proteome</keyword>
<dbReference type="AlphaFoldDB" id="A0AAD1UDB0"/>
<organism evidence="1 2">
    <name type="scientific">Euplotes crassus</name>
    <dbReference type="NCBI Taxonomy" id="5936"/>
    <lineage>
        <taxon>Eukaryota</taxon>
        <taxon>Sar</taxon>
        <taxon>Alveolata</taxon>
        <taxon>Ciliophora</taxon>
        <taxon>Intramacronucleata</taxon>
        <taxon>Spirotrichea</taxon>
        <taxon>Hypotrichia</taxon>
        <taxon>Euplotida</taxon>
        <taxon>Euplotidae</taxon>
        <taxon>Moneuplotes</taxon>
    </lineage>
</organism>
<name>A0AAD1UDB0_EUPCR</name>
<evidence type="ECO:0000313" key="1">
    <source>
        <dbReference type="EMBL" id="CAI2363304.1"/>
    </source>
</evidence>
<proteinExistence type="predicted"/>
<sequence length="79" mass="9052">MNEVNFWMTLKLSKCLFSISSDTFSCREENVRFVNLKMEASADHPNNKELFHLTDVGNNYKTLGSQQIGCNFCTKIAKL</sequence>
<reference evidence="1" key="1">
    <citation type="submission" date="2023-07" db="EMBL/GenBank/DDBJ databases">
        <authorList>
            <consortium name="AG Swart"/>
            <person name="Singh M."/>
            <person name="Singh A."/>
            <person name="Seah K."/>
            <person name="Emmerich C."/>
        </authorList>
    </citation>
    <scope>NUCLEOTIDE SEQUENCE</scope>
    <source>
        <strain evidence="1">DP1</strain>
    </source>
</reference>
<comment type="caution">
    <text evidence="1">The sequence shown here is derived from an EMBL/GenBank/DDBJ whole genome shotgun (WGS) entry which is preliminary data.</text>
</comment>
<gene>
    <name evidence="1" type="ORF">ECRASSUSDP1_LOCUS4634</name>
</gene>
<dbReference type="Proteomes" id="UP001295684">
    <property type="component" value="Unassembled WGS sequence"/>
</dbReference>
<dbReference type="EMBL" id="CAMPGE010004455">
    <property type="protein sequence ID" value="CAI2363304.1"/>
    <property type="molecule type" value="Genomic_DNA"/>
</dbReference>
<accession>A0AAD1UDB0</accession>
<evidence type="ECO:0000313" key="2">
    <source>
        <dbReference type="Proteomes" id="UP001295684"/>
    </source>
</evidence>
<protein>
    <submittedName>
        <fullName evidence="1">Uncharacterized protein</fullName>
    </submittedName>
</protein>